<keyword evidence="2" id="KW-0479">Metal-binding</keyword>
<dbReference type="Proteomes" id="UP000317940">
    <property type="component" value="Unassembled WGS sequence"/>
</dbReference>
<dbReference type="PANTHER" id="PTHR24305">
    <property type="entry name" value="CYTOCHROME P450"/>
    <property type="match status" value="1"/>
</dbReference>
<dbReference type="CDD" id="cd00302">
    <property type="entry name" value="cytochrome_P450"/>
    <property type="match status" value="1"/>
</dbReference>
<gene>
    <name evidence="3" type="ORF">FHX73_19135</name>
</gene>
<dbReference type="SUPFAM" id="SSF48264">
    <property type="entry name" value="Cytochrome P450"/>
    <property type="match status" value="1"/>
</dbReference>
<protein>
    <submittedName>
        <fullName evidence="3">Cytochrome P450</fullName>
    </submittedName>
</protein>
<dbReference type="InterPro" id="IPR050121">
    <property type="entry name" value="Cytochrome_P450_monoxygenase"/>
</dbReference>
<keyword evidence="2" id="KW-0408">Iron</keyword>
<comment type="cofactor">
    <cofactor evidence="2">
        <name>heme</name>
        <dbReference type="ChEBI" id="CHEBI:30413"/>
    </cofactor>
</comment>
<evidence type="ECO:0000256" key="2">
    <source>
        <dbReference type="PIRSR" id="PIRSR602401-1"/>
    </source>
</evidence>
<evidence type="ECO:0000256" key="1">
    <source>
        <dbReference type="ARBA" id="ARBA00010617"/>
    </source>
</evidence>
<dbReference type="PANTHER" id="PTHR24305:SF166">
    <property type="entry name" value="CYTOCHROME P450 12A4, MITOCHONDRIAL-RELATED"/>
    <property type="match status" value="1"/>
</dbReference>
<comment type="similarity">
    <text evidence="1">Belongs to the cytochrome P450 family.</text>
</comment>
<dbReference type="PRINTS" id="PR00463">
    <property type="entry name" value="EP450I"/>
</dbReference>
<dbReference type="RefSeq" id="WP_145911713.1">
    <property type="nucleotide sequence ID" value="NZ_BAAAMZ010000023.1"/>
</dbReference>
<dbReference type="AlphaFoldDB" id="A0A561S9M2"/>
<dbReference type="InterPro" id="IPR036396">
    <property type="entry name" value="Cyt_P450_sf"/>
</dbReference>
<proteinExistence type="inferred from homology"/>
<dbReference type="GO" id="GO:0016705">
    <property type="term" value="F:oxidoreductase activity, acting on paired donors, with incorporation or reduction of molecular oxygen"/>
    <property type="evidence" value="ECO:0007669"/>
    <property type="project" value="InterPro"/>
</dbReference>
<dbReference type="EMBL" id="VIWT01000009">
    <property type="protein sequence ID" value="TWF71505.1"/>
    <property type="molecule type" value="Genomic_DNA"/>
</dbReference>
<dbReference type="Gene3D" id="1.10.630.10">
    <property type="entry name" value="Cytochrome P450"/>
    <property type="match status" value="1"/>
</dbReference>
<name>A0A561S9M2_9ACTN</name>
<feature type="binding site" description="axial binding residue" evidence="2">
    <location>
        <position position="329"/>
    </location>
    <ligand>
        <name>heme</name>
        <dbReference type="ChEBI" id="CHEBI:30413"/>
    </ligand>
    <ligandPart>
        <name>Fe</name>
        <dbReference type="ChEBI" id="CHEBI:18248"/>
    </ligandPart>
</feature>
<sequence>MAGYRRALHDDPFGYLRELRRTEAPAPGEPAALLRLPWGGWCVSDPALAHELLRAEEFNADRSGFFGELLPTRADQIEVGHAVRNLLRSRLPDYRTALAGQLARLPAASRWPDAATELVHRSLADQLLHPATPARARRLTDRAVHGGVVFEAPTVWRRARAEALRARFIAAIAEQVRDRRADPAAEPRDVLDAVIGGCPAELPDRTVAEVFLVMFRSIVAPVAGTLAWSVFLAGTHHTGDGELPWPADWIVREAMRHRPMVWMVGRSLPDSGEFGGVPFHAGDLLSVSPYLLHHDDRGWTDHDEFRPGRWADAQPRGPYIPFGAGPFACAGASVAMVLLTEALTALTQDHRITVSGGDPRPVMVEGAIPRPFTVHRTVRHASREVRR</sequence>
<dbReference type="OrthoDB" id="500678at2"/>
<dbReference type="Pfam" id="PF00067">
    <property type="entry name" value="p450"/>
    <property type="match status" value="1"/>
</dbReference>
<comment type="caution">
    <text evidence="3">The sequence shown here is derived from an EMBL/GenBank/DDBJ whole genome shotgun (WGS) entry which is preliminary data.</text>
</comment>
<reference evidence="3 4" key="1">
    <citation type="submission" date="2019-06" db="EMBL/GenBank/DDBJ databases">
        <title>Sequencing the genomes of 1000 actinobacteria strains.</title>
        <authorList>
            <person name="Klenk H.-P."/>
        </authorList>
    </citation>
    <scope>NUCLEOTIDE SEQUENCE [LARGE SCALE GENOMIC DNA]</scope>
    <source>
        <strain evidence="3 4">DSM 44826</strain>
    </source>
</reference>
<dbReference type="GO" id="GO:0005506">
    <property type="term" value="F:iron ion binding"/>
    <property type="evidence" value="ECO:0007669"/>
    <property type="project" value="InterPro"/>
</dbReference>
<dbReference type="GO" id="GO:0004497">
    <property type="term" value="F:monooxygenase activity"/>
    <property type="evidence" value="ECO:0007669"/>
    <property type="project" value="InterPro"/>
</dbReference>
<keyword evidence="4" id="KW-1185">Reference proteome</keyword>
<dbReference type="InterPro" id="IPR001128">
    <property type="entry name" value="Cyt_P450"/>
</dbReference>
<keyword evidence="2" id="KW-0349">Heme</keyword>
<dbReference type="InterPro" id="IPR002401">
    <property type="entry name" value="Cyt_P450_E_grp-I"/>
</dbReference>
<evidence type="ECO:0000313" key="3">
    <source>
        <dbReference type="EMBL" id="TWF71505.1"/>
    </source>
</evidence>
<accession>A0A561S9M2</accession>
<organism evidence="3 4">
    <name type="scientific">Kitasatospora viridis</name>
    <dbReference type="NCBI Taxonomy" id="281105"/>
    <lineage>
        <taxon>Bacteria</taxon>
        <taxon>Bacillati</taxon>
        <taxon>Actinomycetota</taxon>
        <taxon>Actinomycetes</taxon>
        <taxon>Kitasatosporales</taxon>
        <taxon>Streptomycetaceae</taxon>
        <taxon>Kitasatospora</taxon>
    </lineage>
</organism>
<dbReference type="GO" id="GO:0020037">
    <property type="term" value="F:heme binding"/>
    <property type="evidence" value="ECO:0007669"/>
    <property type="project" value="InterPro"/>
</dbReference>
<evidence type="ECO:0000313" key="4">
    <source>
        <dbReference type="Proteomes" id="UP000317940"/>
    </source>
</evidence>